<accession>A0A177I9G4</accession>
<dbReference type="OrthoDB" id="9806334at2"/>
<evidence type="ECO:0000256" key="3">
    <source>
        <dbReference type="ARBA" id="ARBA00023163"/>
    </source>
</evidence>
<dbReference type="PROSITE" id="PS50977">
    <property type="entry name" value="HTH_TETR_2"/>
    <property type="match status" value="1"/>
</dbReference>
<evidence type="ECO:0000313" key="7">
    <source>
        <dbReference type="Proteomes" id="UP000076947"/>
    </source>
</evidence>
<dbReference type="Gene3D" id="1.10.357.10">
    <property type="entry name" value="Tetracycline Repressor, domain 2"/>
    <property type="match status" value="1"/>
</dbReference>
<reference evidence="7" key="1">
    <citation type="submission" date="2016-02" db="EMBL/GenBank/DDBJ databases">
        <authorList>
            <person name="Kaur G."/>
            <person name="Nair G.R."/>
            <person name="Mayilraj S."/>
        </authorList>
    </citation>
    <scope>NUCLEOTIDE SEQUENCE [LARGE SCALE GENOMIC DNA]</scope>
    <source>
        <strain evidence="7">GA-15</strain>
    </source>
</reference>
<feature type="domain" description="HTH tetR-type" evidence="5">
    <location>
        <begin position="4"/>
        <end position="64"/>
    </location>
</feature>
<dbReference type="AlphaFoldDB" id="A0A177I9G4"/>
<dbReference type="Pfam" id="PF00440">
    <property type="entry name" value="TetR_N"/>
    <property type="match status" value="1"/>
</dbReference>
<protein>
    <submittedName>
        <fullName evidence="6">TetR family transcriptional regulator</fullName>
    </submittedName>
</protein>
<dbReference type="Proteomes" id="UP000076947">
    <property type="component" value="Unassembled WGS sequence"/>
</dbReference>
<keyword evidence="1" id="KW-0805">Transcription regulation</keyword>
<feature type="DNA-binding region" description="H-T-H motif" evidence="4">
    <location>
        <begin position="27"/>
        <end position="46"/>
    </location>
</feature>
<dbReference type="SUPFAM" id="SSF48498">
    <property type="entry name" value="Tetracyclin repressor-like, C-terminal domain"/>
    <property type="match status" value="1"/>
</dbReference>
<keyword evidence="2 4" id="KW-0238">DNA-binding</keyword>
<keyword evidence="3" id="KW-0804">Transcription</keyword>
<evidence type="ECO:0000259" key="5">
    <source>
        <dbReference type="PROSITE" id="PS50977"/>
    </source>
</evidence>
<evidence type="ECO:0000256" key="4">
    <source>
        <dbReference type="PROSITE-ProRule" id="PRU00335"/>
    </source>
</evidence>
<gene>
    <name evidence="6" type="ORF">AYJ05_12195</name>
</gene>
<dbReference type="Pfam" id="PF17937">
    <property type="entry name" value="TetR_C_28"/>
    <property type="match status" value="1"/>
</dbReference>
<organism evidence="6 7">
    <name type="scientific">Corynebacterium stationis</name>
    <dbReference type="NCBI Taxonomy" id="1705"/>
    <lineage>
        <taxon>Bacteria</taxon>
        <taxon>Bacillati</taxon>
        <taxon>Actinomycetota</taxon>
        <taxon>Actinomycetes</taxon>
        <taxon>Mycobacteriales</taxon>
        <taxon>Corynebacteriaceae</taxon>
        <taxon>Corynebacterium</taxon>
    </lineage>
</organism>
<comment type="caution">
    <text evidence="6">The sequence shown here is derived from an EMBL/GenBank/DDBJ whole genome shotgun (WGS) entry which is preliminary data.</text>
</comment>
<dbReference type="GO" id="GO:0000976">
    <property type="term" value="F:transcription cis-regulatory region binding"/>
    <property type="evidence" value="ECO:0007669"/>
    <property type="project" value="TreeGrafter"/>
</dbReference>
<proteinExistence type="predicted"/>
<dbReference type="PANTHER" id="PTHR30055">
    <property type="entry name" value="HTH-TYPE TRANSCRIPTIONAL REGULATOR RUTR"/>
    <property type="match status" value="1"/>
</dbReference>
<dbReference type="RefSeq" id="WP_066841262.1">
    <property type="nucleotide sequence ID" value="NZ_LSTQ01000028.1"/>
</dbReference>
<evidence type="ECO:0000313" key="6">
    <source>
        <dbReference type="EMBL" id="OAH24745.1"/>
    </source>
</evidence>
<evidence type="ECO:0000256" key="1">
    <source>
        <dbReference type="ARBA" id="ARBA00023015"/>
    </source>
</evidence>
<dbReference type="PRINTS" id="PR00455">
    <property type="entry name" value="HTHTETR"/>
</dbReference>
<dbReference type="PANTHER" id="PTHR30055:SF234">
    <property type="entry name" value="HTH-TYPE TRANSCRIPTIONAL REGULATOR BETI"/>
    <property type="match status" value="1"/>
</dbReference>
<dbReference type="EMBL" id="LSTQ01000028">
    <property type="protein sequence ID" value="OAH24745.1"/>
    <property type="molecule type" value="Genomic_DNA"/>
</dbReference>
<keyword evidence="7" id="KW-1185">Reference proteome</keyword>
<dbReference type="InterPro" id="IPR041479">
    <property type="entry name" value="TetR_CgmR_C"/>
</dbReference>
<name>A0A177I9G4_9CORY</name>
<evidence type="ECO:0000256" key="2">
    <source>
        <dbReference type="ARBA" id="ARBA00023125"/>
    </source>
</evidence>
<dbReference type="InterPro" id="IPR009057">
    <property type="entry name" value="Homeodomain-like_sf"/>
</dbReference>
<sequence length="177" mass="19918">MARTSKKDQALRAALNIIERDGIPALTYESLAEATGMSKSGLIYHFPSRHEMLIDIHAWSAQRWEGELVDIAGAPYGELDAKQRLRAVVLSLGKNDPLVELILSIHTKTHEDFAQQWVPVESRWMPDASDPELDPEILEISFIAHGLWVYDHISQRTISAANRKRLVDSLLNRIAAV</sequence>
<dbReference type="STRING" id="1705.CA21670_10615"/>
<dbReference type="InterPro" id="IPR001647">
    <property type="entry name" value="HTH_TetR"/>
</dbReference>
<dbReference type="GO" id="GO:0003700">
    <property type="term" value="F:DNA-binding transcription factor activity"/>
    <property type="evidence" value="ECO:0007669"/>
    <property type="project" value="TreeGrafter"/>
</dbReference>
<dbReference type="InterPro" id="IPR050109">
    <property type="entry name" value="HTH-type_TetR-like_transc_reg"/>
</dbReference>
<dbReference type="SUPFAM" id="SSF46689">
    <property type="entry name" value="Homeodomain-like"/>
    <property type="match status" value="1"/>
</dbReference>
<dbReference type="InterPro" id="IPR036271">
    <property type="entry name" value="Tet_transcr_reg_TetR-rel_C_sf"/>
</dbReference>